<dbReference type="CDD" id="cd03801">
    <property type="entry name" value="GT4_PimA-like"/>
    <property type="match status" value="1"/>
</dbReference>
<dbReference type="InterPro" id="IPR001296">
    <property type="entry name" value="Glyco_trans_1"/>
</dbReference>
<feature type="region of interest" description="Disordered" evidence="1">
    <location>
        <begin position="432"/>
        <end position="459"/>
    </location>
</feature>
<feature type="domain" description="Glycosyltransferase subfamily 4-like N-terminal" evidence="3">
    <location>
        <begin position="15"/>
        <end position="192"/>
    </location>
</feature>
<evidence type="ECO:0000259" key="2">
    <source>
        <dbReference type="Pfam" id="PF00534"/>
    </source>
</evidence>
<dbReference type="Pfam" id="PF13439">
    <property type="entry name" value="Glyco_transf_4"/>
    <property type="match status" value="1"/>
</dbReference>
<dbReference type="Gene3D" id="3.40.50.2000">
    <property type="entry name" value="Glycogen Phosphorylase B"/>
    <property type="match status" value="2"/>
</dbReference>
<dbReference type="PANTHER" id="PTHR45947">
    <property type="entry name" value="SULFOQUINOVOSYL TRANSFERASE SQD2"/>
    <property type="match status" value="1"/>
</dbReference>
<keyword evidence="4" id="KW-0808">Transferase</keyword>
<accession>A0A809RA73</accession>
<feature type="domain" description="Glycosyl transferase family 1" evidence="2">
    <location>
        <begin position="206"/>
        <end position="370"/>
    </location>
</feature>
<proteinExistence type="predicted"/>
<dbReference type="Proteomes" id="UP000662873">
    <property type="component" value="Chromosome"/>
</dbReference>
<evidence type="ECO:0000313" key="5">
    <source>
        <dbReference type="Proteomes" id="UP000662873"/>
    </source>
</evidence>
<dbReference type="SUPFAM" id="SSF53756">
    <property type="entry name" value="UDP-Glycosyltransferase/glycogen phosphorylase"/>
    <property type="match status" value="1"/>
</dbReference>
<reference evidence="4" key="1">
    <citation type="journal article" name="DNA Res.">
        <title>The physiological potential of anammox bacteria as revealed by their core genome structure.</title>
        <authorList>
            <person name="Okubo T."/>
            <person name="Toyoda A."/>
            <person name="Fukuhara K."/>
            <person name="Uchiyama I."/>
            <person name="Harigaya Y."/>
            <person name="Kuroiwa M."/>
            <person name="Suzuki T."/>
            <person name="Murakami Y."/>
            <person name="Suwa Y."/>
            <person name="Takami H."/>
        </authorList>
    </citation>
    <scope>NUCLEOTIDE SEQUENCE</scope>
    <source>
        <strain evidence="4">317325-2</strain>
    </source>
</reference>
<evidence type="ECO:0000313" key="4">
    <source>
        <dbReference type="EMBL" id="BBO24473.1"/>
    </source>
</evidence>
<dbReference type="InterPro" id="IPR050194">
    <property type="entry name" value="Glycosyltransferase_grp1"/>
</dbReference>
<dbReference type="GO" id="GO:0016758">
    <property type="term" value="F:hexosyltransferase activity"/>
    <property type="evidence" value="ECO:0007669"/>
    <property type="project" value="TreeGrafter"/>
</dbReference>
<dbReference type="AlphaFoldDB" id="A0A809RA73"/>
<dbReference type="KEGG" id="npy:NPRO_20680"/>
<gene>
    <name evidence="4" type="ORF">NPRO_20680</name>
</gene>
<dbReference type="InterPro" id="IPR028098">
    <property type="entry name" value="Glyco_trans_4-like_N"/>
</dbReference>
<organism evidence="4 5">
    <name type="scientific">Candidatus Nitrosymbiomonas proteolyticus</name>
    <dbReference type="NCBI Taxonomy" id="2608984"/>
    <lineage>
        <taxon>Bacteria</taxon>
        <taxon>Bacillati</taxon>
        <taxon>Armatimonadota</taxon>
        <taxon>Armatimonadota incertae sedis</taxon>
        <taxon>Candidatus Nitrosymbiomonas</taxon>
    </lineage>
</organism>
<protein>
    <submittedName>
        <fullName evidence="4">Glycosyltransferase</fullName>
    </submittedName>
</protein>
<feature type="compositionally biased region" description="Basic and acidic residues" evidence="1">
    <location>
        <begin position="443"/>
        <end position="459"/>
    </location>
</feature>
<evidence type="ECO:0000256" key="1">
    <source>
        <dbReference type="SAM" id="MobiDB-lite"/>
    </source>
</evidence>
<dbReference type="Pfam" id="PF00534">
    <property type="entry name" value="Glycos_transf_1"/>
    <property type="match status" value="1"/>
</dbReference>
<dbReference type="PANTHER" id="PTHR45947:SF3">
    <property type="entry name" value="SULFOQUINOVOSYL TRANSFERASE SQD2"/>
    <property type="match status" value="1"/>
</dbReference>
<name>A0A809RA73_9BACT</name>
<evidence type="ECO:0000259" key="3">
    <source>
        <dbReference type="Pfam" id="PF13439"/>
    </source>
</evidence>
<sequence length="459" mass="52315">MRIMMLAWEYPPRIVGGISPHVHELSQQLADQGVEVHVVTKATPLAPDEEVEPSGVHVHRVHLEGEPYDFIHEIQLLNVATEKRVRRLLEDWRPGGEPTIFHAHDWLSLDAARELKYQYKLPMVATIHATEEGRNGGIWTETQKYIHEQEYWLTYEAWRVIVCSQFMRGEVNRSFDVPTDKIDVIFNGIDATKFEFEWTSGEHAEWRSRFALPDEPVVMYVGRFVREKGIQLLLDAASVVLSRIPKAKFVIVGGGKRDHFERFANWVGLKEKVLFTGFMANRALHQTYRIADVAVFPSLYEPFGIVALEAMAAGVPVVASDAGGLREVVLHDQTGTLCYANNPESLAWAICRALESRDEARSMAQTAKKRLRPDFDWSRLAEQTRSVYDRTWNEFLSSFWVEDTLWPLSPGAEERAARLRVRELAEAGEAIHRPAVSRPASAEAERVSFREHETDTEGS</sequence>
<dbReference type="EMBL" id="AP021858">
    <property type="protein sequence ID" value="BBO24473.1"/>
    <property type="molecule type" value="Genomic_DNA"/>
</dbReference>